<dbReference type="EMBL" id="FOSZ01000009">
    <property type="protein sequence ID" value="SFL31230.1"/>
    <property type="molecule type" value="Genomic_DNA"/>
</dbReference>
<evidence type="ECO:0000313" key="1">
    <source>
        <dbReference type="EMBL" id="SFL31230.1"/>
    </source>
</evidence>
<sequence>MKKLGIAVLTVAAMGACSLNMQSVRTEPVQATSQEVFWAKNRLAEQTSNPGLVRFQEFRTYALSNGHRVYCGAMVRGSNSGIASEPVPFYLRADGDSVVAMNWVSTSAEFSAGKCSEAAKGRLKINRL</sequence>
<keyword evidence="2" id="KW-1185">Reference proteome</keyword>
<accession>A0A1I4GP34</accession>
<name>A0A1I4GP34_9RHOB</name>
<reference evidence="2" key="1">
    <citation type="submission" date="2016-10" db="EMBL/GenBank/DDBJ databases">
        <authorList>
            <person name="Varghese N."/>
            <person name="Submissions S."/>
        </authorList>
    </citation>
    <scope>NUCLEOTIDE SEQUENCE [LARGE SCALE GENOMIC DNA]</scope>
    <source>
        <strain evidence="2">DSM 28453</strain>
    </source>
</reference>
<dbReference type="STRING" id="1280847.SAMN04488036_10971"/>
<dbReference type="RefSeq" id="WP_093325540.1">
    <property type="nucleotide sequence ID" value="NZ_FOSZ01000009.1"/>
</dbReference>
<gene>
    <name evidence="1" type="ORF">SAMN04488036_10971</name>
</gene>
<proteinExistence type="predicted"/>
<dbReference type="OrthoDB" id="7433579at2"/>
<dbReference type="AlphaFoldDB" id="A0A1I4GP34"/>
<organism evidence="1 2">
    <name type="scientific">Shimia haliotis</name>
    <dbReference type="NCBI Taxonomy" id="1280847"/>
    <lineage>
        <taxon>Bacteria</taxon>
        <taxon>Pseudomonadati</taxon>
        <taxon>Pseudomonadota</taxon>
        <taxon>Alphaproteobacteria</taxon>
        <taxon>Rhodobacterales</taxon>
        <taxon>Roseobacteraceae</taxon>
    </lineage>
</organism>
<protein>
    <recommendedName>
        <fullName evidence="3">Lipoprotein</fullName>
    </recommendedName>
</protein>
<dbReference type="PROSITE" id="PS51257">
    <property type="entry name" value="PROKAR_LIPOPROTEIN"/>
    <property type="match status" value="1"/>
</dbReference>
<evidence type="ECO:0008006" key="3">
    <source>
        <dbReference type="Google" id="ProtNLM"/>
    </source>
</evidence>
<dbReference type="Proteomes" id="UP000198851">
    <property type="component" value="Unassembled WGS sequence"/>
</dbReference>
<evidence type="ECO:0000313" key="2">
    <source>
        <dbReference type="Proteomes" id="UP000198851"/>
    </source>
</evidence>